<dbReference type="GO" id="GO:0006282">
    <property type="term" value="P:regulation of DNA repair"/>
    <property type="evidence" value="ECO:0007669"/>
    <property type="project" value="InterPro"/>
</dbReference>
<comment type="similarity">
    <text evidence="2">Belongs to the RecX family.</text>
</comment>
<evidence type="ECO:0000259" key="5">
    <source>
        <dbReference type="Pfam" id="PF21981"/>
    </source>
</evidence>
<accession>A0AAU9Q5E5</accession>
<comment type="subcellular location">
    <subcellularLocation>
        <location evidence="1">Cytoplasm</location>
    </subcellularLocation>
</comment>
<dbReference type="AlphaFoldDB" id="A0AAU9Q5E5"/>
<dbReference type="Proteomes" id="UP001295420">
    <property type="component" value="Unassembled WGS sequence"/>
</dbReference>
<dbReference type="EMBL" id="CAKMTQ010000015">
    <property type="protein sequence ID" value="CAH1528778.1"/>
    <property type="molecule type" value="Genomic_DNA"/>
</dbReference>
<gene>
    <name evidence="6" type="ORF">THF1D04_220035</name>
</gene>
<protein>
    <recommendedName>
        <fullName evidence="3">Regulatory protein RecX</fullName>
    </recommendedName>
</protein>
<organism evidence="6 7">
    <name type="scientific">Vibrio owensii</name>
    <dbReference type="NCBI Taxonomy" id="696485"/>
    <lineage>
        <taxon>Bacteria</taxon>
        <taxon>Pseudomonadati</taxon>
        <taxon>Pseudomonadota</taxon>
        <taxon>Gammaproteobacteria</taxon>
        <taxon>Vibrionales</taxon>
        <taxon>Vibrionaceae</taxon>
        <taxon>Vibrio</taxon>
    </lineage>
</organism>
<name>A0AAU9Q5E5_9VIBR</name>
<evidence type="ECO:0000256" key="3">
    <source>
        <dbReference type="ARBA" id="ARBA00018111"/>
    </source>
</evidence>
<reference evidence="6" key="1">
    <citation type="submission" date="2022-01" db="EMBL/GenBank/DDBJ databases">
        <authorList>
            <person name="Lagorce A."/>
        </authorList>
    </citation>
    <scope>NUCLEOTIDE SEQUENCE</scope>
    <source>
        <strain evidence="6">Th15_F1_D04</strain>
    </source>
</reference>
<keyword evidence="4" id="KW-0963">Cytoplasm</keyword>
<evidence type="ECO:0000256" key="1">
    <source>
        <dbReference type="ARBA" id="ARBA00004496"/>
    </source>
</evidence>
<feature type="domain" description="RecX third three-helical" evidence="5">
    <location>
        <begin position="96"/>
        <end position="142"/>
    </location>
</feature>
<dbReference type="InterPro" id="IPR003783">
    <property type="entry name" value="Regulatory_RecX"/>
</dbReference>
<dbReference type="Pfam" id="PF21981">
    <property type="entry name" value="RecX_HTH3"/>
    <property type="match status" value="1"/>
</dbReference>
<evidence type="ECO:0000256" key="2">
    <source>
        <dbReference type="ARBA" id="ARBA00009695"/>
    </source>
</evidence>
<dbReference type="RefSeq" id="WP_409931027.1">
    <property type="nucleotide sequence ID" value="NZ_CAKMTQ010000015.1"/>
</dbReference>
<dbReference type="GO" id="GO:0005737">
    <property type="term" value="C:cytoplasm"/>
    <property type="evidence" value="ECO:0007669"/>
    <property type="project" value="UniProtKB-SubCell"/>
</dbReference>
<evidence type="ECO:0000313" key="6">
    <source>
        <dbReference type="EMBL" id="CAH1528778.1"/>
    </source>
</evidence>
<sequence length="144" mass="16596">MTEQALYEHAVTLLAKRDYSSGELKRQLLRLASVEEVASVMETLLSHHYVDDSRLIEREIQKQLAKLHGEARIKQELRKKGLDNLLVAQALEDLDVDWFELCLQAKEKKYGAERPKDAKEKAQMIRHLQYRGHSMNAIIEALSA</sequence>
<dbReference type="PANTHER" id="PTHR33602:SF1">
    <property type="entry name" value="REGULATORY PROTEIN RECX FAMILY PROTEIN"/>
    <property type="match status" value="1"/>
</dbReference>
<dbReference type="InterPro" id="IPR053925">
    <property type="entry name" value="RecX_HTH_3rd"/>
</dbReference>
<comment type="caution">
    <text evidence="6">The sequence shown here is derived from an EMBL/GenBank/DDBJ whole genome shotgun (WGS) entry which is preliminary data.</text>
</comment>
<dbReference type="Gene3D" id="1.10.10.10">
    <property type="entry name" value="Winged helix-like DNA-binding domain superfamily/Winged helix DNA-binding domain"/>
    <property type="match status" value="2"/>
</dbReference>
<evidence type="ECO:0000256" key="4">
    <source>
        <dbReference type="ARBA" id="ARBA00022490"/>
    </source>
</evidence>
<dbReference type="InterPro" id="IPR036388">
    <property type="entry name" value="WH-like_DNA-bd_sf"/>
</dbReference>
<proteinExistence type="inferred from homology"/>
<evidence type="ECO:0000313" key="7">
    <source>
        <dbReference type="Proteomes" id="UP001295420"/>
    </source>
</evidence>
<dbReference type="PANTHER" id="PTHR33602">
    <property type="entry name" value="REGULATORY PROTEIN RECX FAMILY PROTEIN"/>
    <property type="match status" value="1"/>
</dbReference>